<sequence length="169" mass="17954">MVSLADAQRLGAAYVRALFPRPNVVGSLSGSGSPRAPSRRDGARRTVPHVEVQPAAFPSAIFSTESVLGDFLGRSSYAQNTSGSSGSSDLILGRPMASQAPIFDPRLARASSPPISPVYHSSPRAQAKPRSYGASPRNMPTRQPLAHQSGEQLPPAYRHTAEYMFGPLV</sequence>
<evidence type="ECO:0000313" key="3">
    <source>
        <dbReference type="Proteomes" id="UP000037460"/>
    </source>
</evidence>
<accession>A0A0M0JG76</accession>
<keyword evidence="3" id="KW-1185">Reference proteome</keyword>
<comment type="caution">
    <text evidence="2">The sequence shown here is derived from an EMBL/GenBank/DDBJ whole genome shotgun (WGS) entry which is preliminary data.</text>
</comment>
<proteinExistence type="predicted"/>
<organism evidence="2 3">
    <name type="scientific">Chrysochromulina tobinii</name>
    <dbReference type="NCBI Taxonomy" id="1460289"/>
    <lineage>
        <taxon>Eukaryota</taxon>
        <taxon>Haptista</taxon>
        <taxon>Haptophyta</taxon>
        <taxon>Prymnesiophyceae</taxon>
        <taxon>Prymnesiales</taxon>
        <taxon>Chrysochromulinaceae</taxon>
        <taxon>Chrysochromulina</taxon>
    </lineage>
</organism>
<protein>
    <submittedName>
        <fullName evidence="2">Uncharacterized protein</fullName>
    </submittedName>
</protein>
<feature type="region of interest" description="Disordered" evidence="1">
    <location>
        <begin position="107"/>
        <end position="155"/>
    </location>
</feature>
<dbReference type="EMBL" id="JWZX01002955">
    <property type="protein sequence ID" value="KOO25579.1"/>
    <property type="molecule type" value="Genomic_DNA"/>
</dbReference>
<dbReference type="AlphaFoldDB" id="A0A0M0JG76"/>
<dbReference type="Proteomes" id="UP000037460">
    <property type="component" value="Unassembled WGS sequence"/>
</dbReference>
<gene>
    <name evidence="2" type="ORF">Ctob_010157</name>
</gene>
<reference evidence="3" key="1">
    <citation type="journal article" date="2015" name="PLoS Genet.">
        <title>Genome Sequence and Transcriptome Analyses of Chrysochromulina tobin: Metabolic Tools for Enhanced Algal Fitness in the Prominent Order Prymnesiales (Haptophyceae).</title>
        <authorList>
            <person name="Hovde B.T."/>
            <person name="Deodato C.R."/>
            <person name="Hunsperger H.M."/>
            <person name="Ryken S.A."/>
            <person name="Yost W."/>
            <person name="Jha R.K."/>
            <person name="Patterson J."/>
            <person name="Monnat R.J. Jr."/>
            <person name="Barlow S.B."/>
            <person name="Starkenburg S.R."/>
            <person name="Cattolico R.A."/>
        </authorList>
    </citation>
    <scope>NUCLEOTIDE SEQUENCE</scope>
    <source>
        <strain evidence="3">CCMP291</strain>
    </source>
</reference>
<evidence type="ECO:0000313" key="2">
    <source>
        <dbReference type="EMBL" id="KOO25579.1"/>
    </source>
</evidence>
<feature type="region of interest" description="Disordered" evidence="1">
    <location>
        <begin position="26"/>
        <end position="46"/>
    </location>
</feature>
<feature type="compositionally biased region" description="Low complexity" evidence="1">
    <location>
        <begin position="26"/>
        <end position="36"/>
    </location>
</feature>
<name>A0A0M0JG76_9EUKA</name>
<evidence type="ECO:0000256" key="1">
    <source>
        <dbReference type="SAM" id="MobiDB-lite"/>
    </source>
</evidence>